<organism evidence="4 5">
    <name type="scientific">Corallococcus praedator</name>
    <dbReference type="NCBI Taxonomy" id="2316724"/>
    <lineage>
        <taxon>Bacteria</taxon>
        <taxon>Pseudomonadati</taxon>
        <taxon>Myxococcota</taxon>
        <taxon>Myxococcia</taxon>
        <taxon>Myxococcales</taxon>
        <taxon>Cystobacterineae</taxon>
        <taxon>Myxococcaceae</taxon>
        <taxon>Corallococcus</taxon>
    </lineage>
</organism>
<keyword evidence="1" id="KW-0677">Repeat</keyword>
<feature type="coiled-coil region" evidence="2">
    <location>
        <begin position="307"/>
        <end position="399"/>
    </location>
</feature>
<accession>A0ABX9QP67</accession>
<dbReference type="InterPro" id="IPR018502">
    <property type="entry name" value="Annexin_repeat"/>
</dbReference>
<feature type="region of interest" description="Disordered" evidence="3">
    <location>
        <begin position="1"/>
        <end position="20"/>
    </location>
</feature>
<dbReference type="Pfam" id="PF00191">
    <property type="entry name" value="Annexin"/>
    <property type="match status" value="1"/>
</dbReference>
<dbReference type="EMBL" id="RAWI01000020">
    <property type="protein sequence ID" value="RKI15229.1"/>
    <property type="molecule type" value="Genomic_DNA"/>
</dbReference>
<sequence>MAAPVAAGAKAPAQQKVEQRVASLPEGMTRQALLQALSGGMPPADVDAVTTALADLSPAQQKELANLLSKAGVSATASPRADAGAERAFLFKAIAGGAKGATLKRLAEQIRGRPPTNQAFSFNPLSSAATKRTASASPVDAAAAKLKAAMDDIWGTDEAAVFEALEGLDPALLPKVAEKYQKLTGTSLQDALNLELEAGDLKRALAAFEPQVPVATTAPVKTAAKVTAAGTVSTSDIQKNLDAIQVTSRDEGTVQRGNAVELNNLIPINVASWKPPKAAIYNPLKEAVKERNEAKAAFDKAPAGAAKTAAQAKLDAAEKKVTDAGAKVKAWLKEHIGANPELTQATAAVKHAGEQVATLEKKQAKAKVPKDPEAAETLKREQKAALDAAKAKLTQAQAHQTSVKDGLLARIDAYTPMVAVPQTRSDVTVDGTTVRMRDGRETAYTNLWKAVDGGAVAGDSHTQVDTQLEKSGISEDRQKILASISGLEGTFSKVNTWDTGRVSWGFTQWTLGKSGNGTLAEFMRDLKKTDPAQYEKSFGKYGLDVDAKGVVLTRADGTVLKGVEAAEAIRTDVKLAAVFMAAGADPAMQQAQIKYANEGKITETRNRSVKVTGKDASGETVKAKLQLKDVVTSEYGNAILADLEVNAGRGGSVAADALEAYVKAKGLDPAKVDEWGPDAEKAVIAALEQASRKERLRHHAKAGFSKEPGSFVS</sequence>
<evidence type="ECO:0000256" key="1">
    <source>
        <dbReference type="ARBA" id="ARBA00022737"/>
    </source>
</evidence>
<keyword evidence="2" id="KW-0175">Coiled coil</keyword>
<evidence type="ECO:0000256" key="2">
    <source>
        <dbReference type="SAM" id="Coils"/>
    </source>
</evidence>
<evidence type="ECO:0000313" key="5">
    <source>
        <dbReference type="Proteomes" id="UP000278907"/>
    </source>
</evidence>
<evidence type="ECO:0000313" key="4">
    <source>
        <dbReference type="EMBL" id="RKI15229.1"/>
    </source>
</evidence>
<dbReference type="SUPFAM" id="SSF47874">
    <property type="entry name" value="Annexin"/>
    <property type="match status" value="1"/>
</dbReference>
<reference evidence="4 5" key="1">
    <citation type="submission" date="2018-09" db="EMBL/GenBank/DDBJ databases">
        <authorList>
            <person name="Livingstone P.G."/>
            <person name="Whitworth D.E."/>
        </authorList>
    </citation>
    <scope>NUCLEOTIDE SEQUENCE [LARGE SCALE GENOMIC DNA]</scope>
    <source>
        <strain evidence="4 5">CA031B</strain>
    </source>
</reference>
<dbReference type="Gene3D" id="1.10.220.10">
    <property type="entry name" value="Annexin"/>
    <property type="match status" value="1"/>
</dbReference>
<evidence type="ECO:0000256" key="3">
    <source>
        <dbReference type="SAM" id="MobiDB-lite"/>
    </source>
</evidence>
<gene>
    <name evidence="4" type="ORF">D7Y13_04475</name>
</gene>
<keyword evidence="5" id="KW-1185">Reference proteome</keyword>
<dbReference type="InterPro" id="IPR037104">
    <property type="entry name" value="Annexin_sf"/>
</dbReference>
<protein>
    <recommendedName>
        <fullName evidence="6">Annexin</fullName>
    </recommendedName>
</protein>
<proteinExistence type="predicted"/>
<name>A0ABX9QP67_9BACT</name>
<feature type="compositionally biased region" description="Low complexity" evidence="3">
    <location>
        <begin position="1"/>
        <end position="16"/>
    </location>
</feature>
<comment type="caution">
    <text evidence="4">The sequence shown here is derived from an EMBL/GenBank/DDBJ whole genome shotgun (WGS) entry which is preliminary data.</text>
</comment>
<evidence type="ECO:0008006" key="6">
    <source>
        <dbReference type="Google" id="ProtNLM"/>
    </source>
</evidence>
<dbReference type="RefSeq" id="WP_120582021.1">
    <property type="nucleotide sequence ID" value="NZ_RAWI01000020.1"/>
</dbReference>
<dbReference type="Proteomes" id="UP000278907">
    <property type="component" value="Unassembled WGS sequence"/>
</dbReference>